<keyword evidence="3" id="KW-1185">Reference proteome</keyword>
<feature type="region of interest" description="Disordered" evidence="1">
    <location>
        <begin position="69"/>
        <end position="132"/>
    </location>
</feature>
<organism evidence="2 3">
    <name type="scientific">Methylocystis bryophila</name>
    <dbReference type="NCBI Taxonomy" id="655015"/>
    <lineage>
        <taxon>Bacteria</taxon>
        <taxon>Pseudomonadati</taxon>
        <taxon>Pseudomonadota</taxon>
        <taxon>Alphaproteobacteria</taxon>
        <taxon>Hyphomicrobiales</taxon>
        <taxon>Methylocystaceae</taxon>
        <taxon>Methylocystis</taxon>
    </lineage>
</organism>
<gene>
    <name evidence="2" type="ORF">B1812_11470</name>
</gene>
<feature type="compositionally biased region" description="Low complexity" evidence="1">
    <location>
        <begin position="104"/>
        <end position="122"/>
    </location>
</feature>
<dbReference type="Proteomes" id="UP000193978">
    <property type="component" value="Chromosome"/>
</dbReference>
<evidence type="ECO:0000256" key="1">
    <source>
        <dbReference type="SAM" id="MobiDB-lite"/>
    </source>
</evidence>
<dbReference type="AlphaFoldDB" id="A0A1W6MVH8"/>
<sequence>MPRKNAALASFRCRSSARPYIETPKGERIALAAIRSPMEARMKAIKPLLLLVSALSFSGAAAAVERAGSVGDTSGPAVGTPVAPSTVVQKANPYVGGRPSRQSEAAAGAPGIEAAPGTEAGTVAGGAPSNRK</sequence>
<evidence type="ECO:0000313" key="2">
    <source>
        <dbReference type="EMBL" id="ARN81585.1"/>
    </source>
</evidence>
<proteinExistence type="predicted"/>
<name>A0A1W6MVH8_9HYPH</name>
<dbReference type="EMBL" id="CP019948">
    <property type="protein sequence ID" value="ARN81585.1"/>
    <property type="molecule type" value="Genomic_DNA"/>
</dbReference>
<dbReference type="KEGG" id="mbry:B1812_11470"/>
<accession>A0A1W6MVH8</accession>
<evidence type="ECO:0000313" key="3">
    <source>
        <dbReference type="Proteomes" id="UP000193978"/>
    </source>
</evidence>
<reference evidence="2 3" key="1">
    <citation type="submission" date="2017-02" db="EMBL/GenBank/DDBJ databases">
        <authorList>
            <person name="Peterson S.W."/>
        </authorList>
    </citation>
    <scope>NUCLEOTIDE SEQUENCE [LARGE SCALE GENOMIC DNA]</scope>
    <source>
        <strain evidence="2 3">S285</strain>
    </source>
</reference>
<protein>
    <submittedName>
        <fullName evidence="2">Uncharacterized protein</fullName>
    </submittedName>
</protein>